<accession>F4X0I4</accession>
<dbReference type="AlphaFoldDB" id="F4X0I4"/>
<evidence type="ECO:0000313" key="2">
    <source>
        <dbReference type="EMBL" id="EGI59976.1"/>
    </source>
</evidence>
<evidence type="ECO:0000313" key="3">
    <source>
        <dbReference type="Proteomes" id="UP000007755"/>
    </source>
</evidence>
<dbReference type="InParanoid" id="F4X0I4"/>
<keyword evidence="3" id="KW-1185">Reference proteome</keyword>
<protein>
    <submittedName>
        <fullName evidence="2">Uncharacterized protein</fullName>
    </submittedName>
</protein>
<name>F4X0I4_ACREC</name>
<proteinExistence type="predicted"/>
<feature type="compositionally biased region" description="Basic and acidic residues" evidence="1">
    <location>
        <begin position="9"/>
        <end position="20"/>
    </location>
</feature>
<sequence>MMLKMVKGNAKEPRQGEKTGRPPKPIPRQEPAQKDRHQPRTGTALETFLHTTHWLPQKSLNPAPHSTNRKQMALLAARMFTGNIHKYLRGDDNAKIYM</sequence>
<feature type="region of interest" description="Disordered" evidence="1">
    <location>
        <begin position="1"/>
        <end position="43"/>
    </location>
</feature>
<gene>
    <name evidence="2" type="ORF">G5I_11763</name>
</gene>
<dbReference type="EMBL" id="GL888498">
    <property type="protein sequence ID" value="EGI59976.1"/>
    <property type="molecule type" value="Genomic_DNA"/>
</dbReference>
<organism evidence="3">
    <name type="scientific">Acromyrmex echinatior</name>
    <name type="common">Panamanian leafcutter ant</name>
    <name type="synonym">Acromyrmex octospinosus echinatior</name>
    <dbReference type="NCBI Taxonomy" id="103372"/>
    <lineage>
        <taxon>Eukaryota</taxon>
        <taxon>Metazoa</taxon>
        <taxon>Ecdysozoa</taxon>
        <taxon>Arthropoda</taxon>
        <taxon>Hexapoda</taxon>
        <taxon>Insecta</taxon>
        <taxon>Pterygota</taxon>
        <taxon>Neoptera</taxon>
        <taxon>Endopterygota</taxon>
        <taxon>Hymenoptera</taxon>
        <taxon>Apocrita</taxon>
        <taxon>Aculeata</taxon>
        <taxon>Formicoidea</taxon>
        <taxon>Formicidae</taxon>
        <taxon>Myrmicinae</taxon>
        <taxon>Acromyrmex</taxon>
    </lineage>
</organism>
<dbReference type="Proteomes" id="UP000007755">
    <property type="component" value="Unassembled WGS sequence"/>
</dbReference>
<reference evidence="2" key="1">
    <citation type="submission" date="2011-02" db="EMBL/GenBank/DDBJ databases">
        <title>The genome of the leaf-cutting ant Acromyrmex echinatior suggests key adaptations to social evolution and fungus farming.</title>
        <authorList>
            <person name="Nygaard S."/>
            <person name="Zhang G."/>
        </authorList>
    </citation>
    <scope>NUCLEOTIDE SEQUENCE</scope>
</reference>
<evidence type="ECO:0000256" key="1">
    <source>
        <dbReference type="SAM" id="MobiDB-lite"/>
    </source>
</evidence>